<protein>
    <submittedName>
        <fullName evidence="2">Uncharacterized protein</fullName>
    </submittedName>
</protein>
<evidence type="ECO:0000256" key="1">
    <source>
        <dbReference type="SAM" id="MobiDB-lite"/>
    </source>
</evidence>
<comment type="caution">
    <text evidence="2">The sequence shown here is derived from an EMBL/GenBank/DDBJ whole genome shotgun (WGS) entry which is preliminary data.</text>
</comment>
<dbReference type="RefSeq" id="WP_200591653.1">
    <property type="nucleotide sequence ID" value="NZ_JAEPBG010000003.1"/>
</dbReference>
<evidence type="ECO:0000313" key="3">
    <source>
        <dbReference type="Proteomes" id="UP000622890"/>
    </source>
</evidence>
<evidence type="ECO:0000313" key="2">
    <source>
        <dbReference type="EMBL" id="MBK4734880.1"/>
    </source>
</evidence>
<dbReference type="AlphaFoldDB" id="A0A934SQT2"/>
<feature type="region of interest" description="Disordered" evidence="1">
    <location>
        <begin position="1"/>
        <end position="73"/>
    </location>
</feature>
<proteinExistence type="predicted"/>
<keyword evidence="3" id="KW-1185">Reference proteome</keyword>
<accession>A0A934SQT2</accession>
<sequence length="73" mass="7898">MSEQKGSQKSRRNTQGTALEEEKLEDIQGGASGGTPEFGERIENVKHSLQNNPVIKNIPVSPGQEEPMAPPGR</sequence>
<dbReference type="EMBL" id="JAEPBG010000003">
    <property type="protein sequence ID" value="MBK4734880.1"/>
    <property type="molecule type" value="Genomic_DNA"/>
</dbReference>
<feature type="compositionally biased region" description="Polar residues" evidence="1">
    <location>
        <begin position="1"/>
        <end position="17"/>
    </location>
</feature>
<organism evidence="2 3">
    <name type="scientific">Noviherbaspirillum pedocola</name>
    <dbReference type="NCBI Taxonomy" id="2801341"/>
    <lineage>
        <taxon>Bacteria</taxon>
        <taxon>Pseudomonadati</taxon>
        <taxon>Pseudomonadota</taxon>
        <taxon>Betaproteobacteria</taxon>
        <taxon>Burkholderiales</taxon>
        <taxon>Oxalobacteraceae</taxon>
        <taxon>Noviherbaspirillum</taxon>
    </lineage>
</organism>
<gene>
    <name evidence="2" type="ORF">JJB74_09710</name>
</gene>
<name>A0A934SQT2_9BURK</name>
<dbReference type="Proteomes" id="UP000622890">
    <property type="component" value="Unassembled WGS sequence"/>
</dbReference>
<reference evidence="2" key="1">
    <citation type="submission" date="2021-01" db="EMBL/GenBank/DDBJ databases">
        <title>Genome sequence of strain Noviherbaspirillum sp. DKR-6.</title>
        <authorList>
            <person name="Chaudhary D.K."/>
        </authorList>
    </citation>
    <scope>NUCLEOTIDE SEQUENCE</scope>
    <source>
        <strain evidence="2">DKR-6</strain>
    </source>
</reference>